<dbReference type="EMBL" id="BPVZ01000002">
    <property type="protein sequence ID" value="GKU87912.1"/>
    <property type="molecule type" value="Genomic_DNA"/>
</dbReference>
<evidence type="ECO:0000256" key="2">
    <source>
        <dbReference type="SAM" id="Coils"/>
    </source>
</evidence>
<accession>A0AAV5HN16</accession>
<sequence>MQPSNMEMQAMDRTRTHQPCAACRTLRRRCDENCILGPYFPSDEIEKFASVHKIFGASNVIKMIQMVEETKREDTVKALVYEATARLRDPVYGTTRTIFHLQKMAEELKTQLDSTRAKVFELQQQKDEILGVLYHTHDPLYYDASLQLNYDTVTNMLYIDS</sequence>
<evidence type="ECO:0000313" key="5">
    <source>
        <dbReference type="Proteomes" id="UP001054252"/>
    </source>
</evidence>
<name>A0AAV5HN16_9ROSI</name>
<comment type="caution">
    <text evidence="4">The sequence shown here is derived from an EMBL/GenBank/DDBJ whole genome shotgun (WGS) entry which is preliminary data.</text>
</comment>
<dbReference type="PROSITE" id="PS50891">
    <property type="entry name" value="LOB"/>
    <property type="match status" value="1"/>
</dbReference>
<dbReference type="Pfam" id="PF03195">
    <property type="entry name" value="LOB"/>
    <property type="match status" value="1"/>
</dbReference>
<keyword evidence="2" id="KW-0175">Coiled coil</keyword>
<feature type="coiled-coil region" evidence="2">
    <location>
        <begin position="98"/>
        <end position="125"/>
    </location>
</feature>
<dbReference type="PANTHER" id="PTHR31301:SF77">
    <property type="entry name" value="LOB DOMAIN-CONTAINING PROTEIN 1-LIKE"/>
    <property type="match status" value="1"/>
</dbReference>
<dbReference type="AlphaFoldDB" id="A0AAV5HN16"/>
<organism evidence="4 5">
    <name type="scientific">Rubroshorea leprosula</name>
    <dbReference type="NCBI Taxonomy" id="152421"/>
    <lineage>
        <taxon>Eukaryota</taxon>
        <taxon>Viridiplantae</taxon>
        <taxon>Streptophyta</taxon>
        <taxon>Embryophyta</taxon>
        <taxon>Tracheophyta</taxon>
        <taxon>Spermatophyta</taxon>
        <taxon>Magnoliopsida</taxon>
        <taxon>eudicotyledons</taxon>
        <taxon>Gunneridae</taxon>
        <taxon>Pentapetalae</taxon>
        <taxon>rosids</taxon>
        <taxon>malvids</taxon>
        <taxon>Malvales</taxon>
        <taxon>Dipterocarpaceae</taxon>
        <taxon>Rubroshorea</taxon>
    </lineage>
</organism>
<reference evidence="4 5" key="1">
    <citation type="journal article" date="2021" name="Commun. Biol.">
        <title>The genome of Shorea leprosula (Dipterocarpaceae) highlights the ecological relevance of drought in aseasonal tropical rainforests.</title>
        <authorList>
            <person name="Ng K.K.S."/>
            <person name="Kobayashi M.J."/>
            <person name="Fawcett J.A."/>
            <person name="Hatakeyama M."/>
            <person name="Paape T."/>
            <person name="Ng C.H."/>
            <person name="Ang C.C."/>
            <person name="Tnah L.H."/>
            <person name="Lee C.T."/>
            <person name="Nishiyama T."/>
            <person name="Sese J."/>
            <person name="O'Brien M.J."/>
            <person name="Copetti D."/>
            <person name="Mohd Noor M.I."/>
            <person name="Ong R.C."/>
            <person name="Putra M."/>
            <person name="Sireger I.Z."/>
            <person name="Indrioko S."/>
            <person name="Kosugi Y."/>
            <person name="Izuno A."/>
            <person name="Isagi Y."/>
            <person name="Lee S.L."/>
            <person name="Shimizu K.K."/>
        </authorList>
    </citation>
    <scope>NUCLEOTIDE SEQUENCE [LARGE SCALE GENOMIC DNA]</scope>
    <source>
        <strain evidence="4">214</strain>
    </source>
</reference>
<evidence type="ECO:0000259" key="3">
    <source>
        <dbReference type="PROSITE" id="PS50891"/>
    </source>
</evidence>
<evidence type="ECO:0000313" key="4">
    <source>
        <dbReference type="EMBL" id="GKU87912.1"/>
    </source>
</evidence>
<protein>
    <recommendedName>
        <fullName evidence="3">LOB domain-containing protein</fullName>
    </recommendedName>
</protein>
<dbReference type="PANTHER" id="PTHR31301">
    <property type="entry name" value="LOB DOMAIN-CONTAINING PROTEIN 4-RELATED"/>
    <property type="match status" value="1"/>
</dbReference>
<keyword evidence="5" id="KW-1185">Reference proteome</keyword>
<evidence type="ECO:0000256" key="1">
    <source>
        <dbReference type="ARBA" id="ARBA00005474"/>
    </source>
</evidence>
<proteinExistence type="inferred from homology"/>
<dbReference type="Proteomes" id="UP001054252">
    <property type="component" value="Unassembled WGS sequence"/>
</dbReference>
<dbReference type="InterPro" id="IPR004883">
    <property type="entry name" value="LOB"/>
</dbReference>
<comment type="similarity">
    <text evidence="1">Belongs to the LOB domain-containing protein family.</text>
</comment>
<gene>
    <name evidence="4" type="ORF">SLEP1_g2239</name>
</gene>
<feature type="domain" description="LOB" evidence="3">
    <location>
        <begin position="18"/>
        <end position="119"/>
    </location>
</feature>